<evidence type="ECO:0000256" key="1">
    <source>
        <dbReference type="ARBA" id="ARBA00022737"/>
    </source>
</evidence>
<evidence type="ECO:0000313" key="4">
    <source>
        <dbReference type="EMBL" id="CAH0028230.1"/>
    </source>
</evidence>
<evidence type="ECO:0000256" key="2">
    <source>
        <dbReference type="ARBA" id="ARBA00023043"/>
    </source>
</evidence>
<keyword evidence="1" id="KW-0677">Repeat</keyword>
<accession>A0A9N9VTS4</accession>
<dbReference type="Gene3D" id="1.25.40.20">
    <property type="entry name" value="Ankyrin repeat-containing domain"/>
    <property type="match status" value="3"/>
</dbReference>
<dbReference type="SMART" id="SM00248">
    <property type="entry name" value="ANK"/>
    <property type="match status" value="11"/>
</dbReference>
<organism evidence="4 5">
    <name type="scientific">Clonostachys rhizophaga</name>
    <dbReference type="NCBI Taxonomy" id="160324"/>
    <lineage>
        <taxon>Eukaryota</taxon>
        <taxon>Fungi</taxon>
        <taxon>Dikarya</taxon>
        <taxon>Ascomycota</taxon>
        <taxon>Pezizomycotina</taxon>
        <taxon>Sordariomycetes</taxon>
        <taxon>Hypocreomycetidae</taxon>
        <taxon>Hypocreales</taxon>
        <taxon>Bionectriaceae</taxon>
        <taxon>Clonostachys</taxon>
    </lineage>
</organism>
<dbReference type="PANTHER" id="PTHR24198:SF165">
    <property type="entry name" value="ANKYRIN REPEAT-CONTAINING PROTEIN-RELATED"/>
    <property type="match status" value="1"/>
</dbReference>
<feature type="repeat" description="ANK" evidence="3">
    <location>
        <begin position="405"/>
        <end position="437"/>
    </location>
</feature>
<gene>
    <name evidence="4" type="ORF">CRHIZ90672A_00012524</name>
</gene>
<proteinExistence type="predicted"/>
<dbReference type="AlphaFoldDB" id="A0A9N9VTS4"/>
<dbReference type="Proteomes" id="UP000696573">
    <property type="component" value="Unassembled WGS sequence"/>
</dbReference>
<feature type="repeat" description="ANK" evidence="3">
    <location>
        <begin position="372"/>
        <end position="394"/>
    </location>
</feature>
<dbReference type="InterPro" id="IPR002110">
    <property type="entry name" value="Ankyrin_rpt"/>
</dbReference>
<dbReference type="Pfam" id="PF12796">
    <property type="entry name" value="Ank_2"/>
    <property type="match status" value="3"/>
</dbReference>
<dbReference type="PANTHER" id="PTHR24198">
    <property type="entry name" value="ANKYRIN REPEAT AND PROTEIN KINASE DOMAIN-CONTAINING PROTEIN"/>
    <property type="match status" value="1"/>
</dbReference>
<keyword evidence="2 3" id="KW-0040">ANK repeat</keyword>
<evidence type="ECO:0000313" key="5">
    <source>
        <dbReference type="Proteomes" id="UP000696573"/>
    </source>
</evidence>
<dbReference type="SUPFAM" id="SSF48403">
    <property type="entry name" value="Ankyrin repeat"/>
    <property type="match status" value="2"/>
</dbReference>
<evidence type="ECO:0008006" key="6">
    <source>
        <dbReference type="Google" id="ProtNLM"/>
    </source>
</evidence>
<evidence type="ECO:0000256" key="3">
    <source>
        <dbReference type="PROSITE-ProRule" id="PRU00023"/>
    </source>
</evidence>
<reference evidence="4" key="1">
    <citation type="submission" date="2021-10" db="EMBL/GenBank/DDBJ databases">
        <authorList>
            <person name="Piombo E."/>
        </authorList>
    </citation>
    <scope>NUCLEOTIDE SEQUENCE</scope>
</reference>
<dbReference type="InterPro" id="IPR036770">
    <property type="entry name" value="Ankyrin_rpt-contain_sf"/>
</dbReference>
<dbReference type="OrthoDB" id="19174at2759"/>
<keyword evidence="5" id="KW-1185">Reference proteome</keyword>
<sequence>MFLLALPNELIAHILRLTQIDSKREFVNLRLVCRLFDDNASRVILQNSSLSELDIGRRLHWRPSIEWMLATKARIQMCNQGIFAFVHDAAEHVVGRGLIPQVTLDAAIATACRLIVAVNEPSWVVNHLVTWKPGNPLPPSLPSLENYTRGQKVRNPEIFYGTLHFLVACGDKAAVESIMRKLANIDAVDSVVTHPVFGDLMRAAIVLDQVAAIRTLLLHGLDPRTVVVEGQRNGTLVYAAEMNREAAARTILSLSTTINISARGRYGNTALGWAARRGWTDIVRLLLQRDDINPHLGNREGESPLNSAAKEDHEDIARLLLDSMTDEPPSLGLRAHYCPWRVALVSGATRVVRLILGRFGDAIDINEPLRWGGGTPLYVAVSKGFTPLVRLLLDAPGIEPDKMYYDSTPLELAVQTGHTEIVRLLLRCRVNVGRRIRGKLLAQIALEHHRTEIFELLVERAVEYGFDNWRQWPELYNMSQRDTRFEMTVLRTFLNMPRFRSEKRDVLQLLLWLSAKNGNVSAVEELLRYEEVDPNHRGSNRKDHEMRLRLRGGYNYQDYHLSEKPAFKGYLCSGSFADTRTPLLVAAESGQQGTFGMICEHPRIDYYVTDGLGRTCLWWAAKCPSTEIVRKILACSTDAARIINVQDDEGWAPLHVAATVINGLIVKLLLDHPEIDVNVATKQGWTALHMAMEDDESAA</sequence>
<protein>
    <recommendedName>
        <fullName evidence="6">Ankyrin</fullName>
    </recommendedName>
</protein>
<dbReference type="EMBL" id="CABFNQ020000731">
    <property type="protein sequence ID" value="CAH0028230.1"/>
    <property type="molecule type" value="Genomic_DNA"/>
</dbReference>
<dbReference type="PROSITE" id="PS50088">
    <property type="entry name" value="ANK_REPEAT"/>
    <property type="match status" value="3"/>
</dbReference>
<name>A0A9N9VTS4_9HYPO</name>
<comment type="caution">
    <text evidence="4">The sequence shown here is derived from an EMBL/GenBank/DDBJ whole genome shotgun (WGS) entry which is preliminary data.</text>
</comment>
<dbReference type="PROSITE" id="PS50297">
    <property type="entry name" value="ANK_REP_REGION"/>
    <property type="match status" value="3"/>
</dbReference>
<feature type="repeat" description="ANK" evidence="3">
    <location>
        <begin position="300"/>
        <end position="326"/>
    </location>
</feature>